<dbReference type="PANTHER" id="PTHR43884:SF12">
    <property type="entry name" value="ISOVALERYL-COA DEHYDROGENASE, MITOCHONDRIAL-RELATED"/>
    <property type="match status" value="1"/>
</dbReference>
<dbReference type="GO" id="GO:0003995">
    <property type="term" value="F:acyl-CoA dehydrogenase activity"/>
    <property type="evidence" value="ECO:0007669"/>
    <property type="project" value="TreeGrafter"/>
</dbReference>
<dbReference type="Proteomes" id="UP000001918">
    <property type="component" value="Chromosome"/>
</dbReference>
<name>D1AAM1_THECD</name>
<dbReference type="Gene3D" id="1.20.140.10">
    <property type="entry name" value="Butyryl-CoA Dehydrogenase, subunit A, domain 3"/>
    <property type="match status" value="1"/>
</dbReference>
<dbReference type="Gene3D" id="2.40.110.10">
    <property type="entry name" value="Butyryl-CoA Dehydrogenase, subunit A, domain 2"/>
    <property type="match status" value="1"/>
</dbReference>
<dbReference type="AlphaFoldDB" id="D1AAM1"/>
<dbReference type="InterPro" id="IPR046373">
    <property type="entry name" value="Acyl-CoA_Oxase/DH_mid-dom_sf"/>
</dbReference>
<reference evidence="2 3" key="1">
    <citation type="journal article" date="2011" name="Stand. Genomic Sci.">
        <title>Complete genome sequence of Thermomonospora curvata type strain (B9).</title>
        <authorList>
            <person name="Chertkov O."/>
            <person name="Sikorski J."/>
            <person name="Nolan M."/>
            <person name="Lapidus A."/>
            <person name="Lucas S."/>
            <person name="Del Rio T.G."/>
            <person name="Tice H."/>
            <person name="Cheng J.F."/>
            <person name="Goodwin L."/>
            <person name="Pitluck S."/>
            <person name="Liolios K."/>
            <person name="Ivanova N."/>
            <person name="Mavromatis K."/>
            <person name="Mikhailova N."/>
            <person name="Ovchinnikova G."/>
            <person name="Pati A."/>
            <person name="Chen A."/>
            <person name="Palaniappan K."/>
            <person name="Djao O.D."/>
            <person name="Land M."/>
            <person name="Hauser L."/>
            <person name="Chang Y.J."/>
            <person name="Jeffries C.D."/>
            <person name="Brettin T."/>
            <person name="Han C."/>
            <person name="Detter J.C."/>
            <person name="Rohde M."/>
            <person name="Goker M."/>
            <person name="Woyke T."/>
            <person name="Bristow J."/>
            <person name="Eisen J.A."/>
            <person name="Markowitz V."/>
            <person name="Hugenholtz P."/>
            <person name="Klenk H.P."/>
            <person name="Kyrpides N.C."/>
        </authorList>
    </citation>
    <scope>NUCLEOTIDE SEQUENCE [LARGE SCALE GENOMIC DNA]</scope>
    <source>
        <strain evidence="3">ATCC 19995 / DSM 43183 / JCM 3096 / KCTC 9072 / NBRC 15933 / NCIMB 10081 / Henssen B9</strain>
    </source>
</reference>
<dbReference type="SUPFAM" id="SSF56645">
    <property type="entry name" value="Acyl-CoA dehydrogenase NM domain-like"/>
    <property type="match status" value="1"/>
</dbReference>
<accession>D1AAM1</accession>
<keyword evidence="3" id="KW-1185">Reference proteome</keyword>
<dbReference type="HOGENOM" id="CLU_063432_0_0_11"/>
<evidence type="ECO:0000256" key="1">
    <source>
        <dbReference type="SAM" id="Coils"/>
    </source>
</evidence>
<keyword evidence="1" id="KW-0175">Coiled coil</keyword>
<dbReference type="RefSeq" id="WP_012851815.1">
    <property type="nucleotide sequence ID" value="NC_013510.1"/>
</dbReference>
<dbReference type="KEGG" id="tcu:Tcur_1452"/>
<feature type="coiled-coil region" evidence="1">
    <location>
        <begin position="253"/>
        <end position="280"/>
    </location>
</feature>
<dbReference type="PANTHER" id="PTHR43884">
    <property type="entry name" value="ACYL-COA DEHYDROGENASE"/>
    <property type="match status" value="1"/>
</dbReference>
<protein>
    <submittedName>
        <fullName evidence="2">Acyl-CoA dehydrogenase</fullName>
    </submittedName>
</protein>
<gene>
    <name evidence="2" type="ordered locus">Tcur_1452</name>
</gene>
<evidence type="ECO:0000313" key="3">
    <source>
        <dbReference type="Proteomes" id="UP000001918"/>
    </source>
</evidence>
<dbReference type="InterPro" id="IPR037069">
    <property type="entry name" value="AcylCoA_DH/ox_N_sf"/>
</dbReference>
<evidence type="ECO:0000313" key="2">
    <source>
        <dbReference type="EMBL" id="ACY97031.1"/>
    </source>
</evidence>
<dbReference type="OrthoDB" id="3258691at2"/>
<organism evidence="2 3">
    <name type="scientific">Thermomonospora curvata (strain ATCC 19995 / DSM 43183 / JCM 3096 / KCTC 9072 / NBRC 15933 / NCIMB 10081 / Henssen B9)</name>
    <dbReference type="NCBI Taxonomy" id="471852"/>
    <lineage>
        <taxon>Bacteria</taxon>
        <taxon>Bacillati</taxon>
        <taxon>Actinomycetota</taxon>
        <taxon>Actinomycetes</taxon>
        <taxon>Streptosporangiales</taxon>
        <taxon>Thermomonosporaceae</taxon>
        <taxon>Thermomonospora</taxon>
    </lineage>
</organism>
<dbReference type="InterPro" id="IPR009100">
    <property type="entry name" value="AcylCoA_DH/oxidase_NM_dom_sf"/>
</dbReference>
<dbReference type="eggNOG" id="COG1960">
    <property type="taxonomic scope" value="Bacteria"/>
</dbReference>
<proteinExistence type="predicted"/>
<dbReference type="Gene3D" id="1.10.540.10">
    <property type="entry name" value="Acyl-CoA dehydrogenase/oxidase, N-terminal domain"/>
    <property type="match status" value="1"/>
</dbReference>
<dbReference type="STRING" id="471852.Tcur_1452"/>
<dbReference type="GO" id="GO:0050660">
    <property type="term" value="F:flavin adenine dinucleotide binding"/>
    <property type="evidence" value="ECO:0007669"/>
    <property type="project" value="InterPro"/>
</dbReference>
<sequence length="350" mass="37026">MSTGQAVAPALETLREEIAAAAPRVDRGECDTRSALRRLGEHDLLALGAPGNRDGRLPEAAHLVEQIAACCLSSAFSLWAHRMTIEYLQLAPHSQAGALLPELRAGRLIGCTAMAPALRDVSGVEEVPVRARRDGGELVLDGPIRWASNLFPEAVIVLPVHLGGRDRAVVCLRATDEGVRIHQPPRLLALGATASSSVTLTGVRVPRGNVLSEDLPGFVAAFRPTFLVLQTALCTGLAGASLEAAQSRLTGLNAVFADEAATLRARLEELRRRLGAHAADPAAAAVADLLRMRLEGARLAGEAARLEAALHGGAGYAVGTPTNRRLREAAFFPAQSPTEGQLRWELSKYA</sequence>
<dbReference type="EMBL" id="CP001738">
    <property type="protein sequence ID" value="ACY97031.1"/>
    <property type="molecule type" value="Genomic_DNA"/>
</dbReference>